<dbReference type="EMBL" id="RAZM01000008">
    <property type="protein sequence ID" value="RLT81188.1"/>
    <property type="molecule type" value="Genomic_DNA"/>
</dbReference>
<dbReference type="AlphaFoldDB" id="A0A3L7Z6J3"/>
<gene>
    <name evidence="2" type="ORF">D7Y07_04355</name>
    <name evidence="3" type="ORF">E4T97_02485</name>
    <name evidence="4" type="ORF">E5356_07060</name>
</gene>
<reference evidence="4 7" key="3">
    <citation type="submission" date="2019-04" db="EMBL/GenBank/DDBJ databases">
        <title>Microbes associate with the intestines of laboratory mice.</title>
        <authorList>
            <person name="Navarre W."/>
            <person name="Wong E."/>
            <person name="Huang K."/>
            <person name="Tropini C."/>
            <person name="Ng K."/>
            <person name="Yu B."/>
        </authorList>
    </citation>
    <scope>NUCLEOTIDE SEQUENCE [LARGE SCALE GENOMIC DNA]</scope>
    <source>
        <strain evidence="4 7">NM70_E10</strain>
    </source>
</reference>
<dbReference type="SMART" id="SM00450">
    <property type="entry name" value="RHOD"/>
    <property type="match status" value="1"/>
</dbReference>
<reference evidence="3 6" key="2">
    <citation type="submission" date="2019-03" db="EMBL/GenBank/DDBJ databases">
        <title>Diversity of the mouse oral microbiome.</title>
        <authorList>
            <person name="Joseph S."/>
            <person name="Aduse-Opoku J."/>
            <person name="Curtis M."/>
            <person name="Wade W."/>
            <person name="Hashim A."/>
        </authorList>
    </citation>
    <scope>NUCLEOTIDE SEQUENCE [LARGE SCALE GENOMIC DNA]</scope>
    <source>
        <strain evidence="3 6">P2318</strain>
    </source>
</reference>
<dbReference type="EMBL" id="SPPV01000003">
    <property type="protein sequence ID" value="TFU52281.1"/>
    <property type="molecule type" value="Genomic_DNA"/>
</dbReference>
<dbReference type="Pfam" id="PF00581">
    <property type="entry name" value="Rhodanese"/>
    <property type="match status" value="1"/>
</dbReference>
<dbReference type="GeneID" id="93047672"/>
<evidence type="ECO:0000313" key="3">
    <source>
        <dbReference type="EMBL" id="TFU52281.1"/>
    </source>
</evidence>
<dbReference type="RefSeq" id="WP_024987066.1">
    <property type="nucleotide sequence ID" value="NZ_BLLS01000016.1"/>
</dbReference>
<dbReference type="SUPFAM" id="SSF52821">
    <property type="entry name" value="Rhodanese/Cell cycle control phosphatase"/>
    <property type="match status" value="1"/>
</dbReference>
<keyword evidence="7" id="KW-1185">Reference proteome</keyword>
<dbReference type="STRING" id="1235814.GCA_000613385_03222"/>
<dbReference type="Proteomes" id="UP000267159">
    <property type="component" value="Unassembled WGS sequence"/>
</dbReference>
<dbReference type="InterPro" id="IPR036873">
    <property type="entry name" value="Rhodanese-like_dom_sf"/>
</dbReference>
<organism evidence="2 5">
    <name type="scientific">Bacteroides acidifaciens</name>
    <dbReference type="NCBI Taxonomy" id="85831"/>
    <lineage>
        <taxon>Bacteria</taxon>
        <taxon>Pseudomonadati</taxon>
        <taxon>Bacteroidota</taxon>
        <taxon>Bacteroidia</taxon>
        <taxon>Bacteroidales</taxon>
        <taxon>Bacteroidaceae</taxon>
        <taxon>Bacteroides</taxon>
    </lineage>
</organism>
<evidence type="ECO:0000313" key="7">
    <source>
        <dbReference type="Proteomes" id="UP000305751"/>
    </source>
</evidence>
<comment type="caution">
    <text evidence="2">The sequence shown here is derived from an EMBL/GenBank/DDBJ whole genome shotgun (WGS) entry which is preliminary data.</text>
</comment>
<dbReference type="Proteomes" id="UP000298073">
    <property type="component" value="Unassembled WGS sequence"/>
</dbReference>
<dbReference type="PANTHER" id="PTHR43031">
    <property type="entry name" value="FAD-DEPENDENT OXIDOREDUCTASE"/>
    <property type="match status" value="1"/>
</dbReference>
<dbReference type="PROSITE" id="PS51257">
    <property type="entry name" value="PROKAR_LIPOPROTEIN"/>
    <property type="match status" value="1"/>
</dbReference>
<dbReference type="InterPro" id="IPR001763">
    <property type="entry name" value="Rhodanese-like_dom"/>
</dbReference>
<dbReference type="Proteomes" id="UP000305751">
    <property type="component" value="Unassembled WGS sequence"/>
</dbReference>
<evidence type="ECO:0000313" key="2">
    <source>
        <dbReference type="EMBL" id="RLT81188.1"/>
    </source>
</evidence>
<evidence type="ECO:0000313" key="5">
    <source>
        <dbReference type="Proteomes" id="UP000267159"/>
    </source>
</evidence>
<evidence type="ECO:0000313" key="4">
    <source>
        <dbReference type="EMBL" id="TGY06160.1"/>
    </source>
</evidence>
<protein>
    <submittedName>
        <fullName evidence="2">Rhodanese-like domain-containing protein</fullName>
    </submittedName>
</protein>
<sequence length="130" mass="14660">MFKMNQLAVGIFLFLSSLFSCQQKGDFQSMDVEDFDTLIQNEDIQRLDVRTLAEYSEGHIAKTININVMDDSFAAMADSLLQKDKPVAVYCRSGKRSKKAAAILSAKGYKVFDLDKGFNSWQEAGKETER</sequence>
<dbReference type="InterPro" id="IPR050229">
    <property type="entry name" value="GlpE_sulfurtransferase"/>
</dbReference>
<reference evidence="2 5" key="1">
    <citation type="submission" date="2018-09" db="EMBL/GenBank/DDBJ databases">
        <title>Murine metabolic-syndrome-specific gut microbial biobank.</title>
        <authorList>
            <person name="Liu C."/>
        </authorList>
    </citation>
    <scope>NUCLEOTIDE SEQUENCE [LARGE SCALE GENOMIC DNA]</scope>
    <source>
        <strain evidence="2 5">0.1X-D8-26</strain>
    </source>
</reference>
<dbReference type="PANTHER" id="PTHR43031:SF1">
    <property type="entry name" value="PYRIDINE NUCLEOTIDE-DISULPHIDE OXIDOREDUCTASE"/>
    <property type="match status" value="1"/>
</dbReference>
<feature type="domain" description="Rhodanese" evidence="1">
    <location>
        <begin position="40"/>
        <end position="130"/>
    </location>
</feature>
<evidence type="ECO:0000313" key="6">
    <source>
        <dbReference type="Proteomes" id="UP000298073"/>
    </source>
</evidence>
<dbReference type="EMBL" id="SRZA01000015">
    <property type="protein sequence ID" value="TGY06160.1"/>
    <property type="molecule type" value="Genomic_DNA"/>
</dbReference>
<dbReference type="OrthoDB" id="1450994at2"/>
<proteinExistence type="predicted"/>
<name>A0A3L7Z6J3_9BACE</name>
<accession>A0A3L7Z6J3</accession>
<dbReference type="Gene3D" id="3.40.250.10">
    <property type="entry name" value="Rhodanese-like domain"/>
    <property type="match status" value="1"/>
</dbReference>
<dbReference type="CDD" id="cd00158">
    <property type="entry name" value="RHOD"/>
    <property type="match status" value="1"/>
</dbReference>
<dbReference type="PROSITE" id="PS50206">
    <property type="entry name" value="RHODANESE_3"/>
    <property type="match status" value="1"/>
</dbReference>
<evidence type="ECO:0000259" key="1">
    <source>
        <dbReference type="PROSITE" id="PS50206"/>
    </source>
</evidence>